<name>A0A0D5YQQ9_9FLAO</name>
<dbReference type="Gene3D" id="1.10.10.10">
    <property type="entry name" value="Winged helix-like DNA-binding domain superfamily/Winged helix DNA-binding domain"/>
    <property type="match status" value="1"/>
</dbReference>
<keyword evidence="2" id="KW-1185">Reference proteome</keyword>
<dbReference type="GO" id="GO:0003700">
    <property type="term" value="F:DNA-binding transcription factor activity"/>
    <property type="evidence" value="ECO:0007669"/>
    <property type="project" value="InterPro"/>
</dbReference>
<dbReference type="SUPFAM" id="SSF88946">
    <property type="entry name" value="Sigma2 domain of RNA polymerase sigma factors"/>
    <property type="match status" value="1"/>
</dbReference>
<dbReference type="KEGG" id="mlt:VC82_554"/>
<dbReference type="AlphaFoldDB" id="A0A0D5YQQ9"/>
<reference evidence="1 2" key="1">
    <citation type="submission" date="2015-03" db="EMBL/GenBank/DDBJ databases">
        <title>Complete genome sequence of Muricauda lutaonensis CC-HSB-11T, isolated from a coastal hot spring.</title>
        <authorList>
            <person name="Kim K.M."/>
        </authorList>
    </citation>
    <scope>NUCLEOTIDE SEQUENCE [LARGE SCALE GENOMIC DNA]</scope>
    <source>
        <strain evidence="1 2">CC-HSB-11</strain>
    </source>
</reference>
<dbReference type="InterPro" id="IPR013324">
    <property type="entry name" value="RNA_pol_sigma_r3/r4-like"/>
</dbReference>
<organism evidence="1 2">
    <name type="scientific">Flagellimonas lutaonensis</name>
    <dbReference type="NCBI Taxonomy" id="516051"/>
    <lineage>
        <taxon>Bacteria</taxon>
        <taxon>Pseudomonadati</taxon>
        <taxon>Bacteroidota</taxon>
        <taxon>Flavobacteriia</taxon>
        <taxon>Flavobacteriales</taxon>
        <taxon>Flavobacteriaceae</taxon>
        <taxon>Flagellimonas</taxon>
    </lineage>
</organism>
<sequence length="257" mass="30249">MQKTMRQEKGKAFHERVAAAFADLKRLKAEGNDKAFNERLLEILPAVKNYLGSRLNNALRKGIIPRGKYRADDFLDELFLEVFEHFDEVSDKSDLHPWLFKKADALFEDKLVEEEFDAVFFENIHKYSQLEWQAMEEEFSTDGDGDLVMLEELDDISYKRHDYLLKNIFLEDDKKDLMAKLDHQFDKDAIARHVDLVLNRMPEHMQTVFQLHIEQRFGAGEIALIKSLAVAEVEQLLSEARQRLEKSLYYRYLIDNT</sequence>
<dbReference type="Proteomes" id="UP000032726">
    <property type="component" value="Chromosome"/>
</dbReference>
<dbReference type="STRING" id="516051.VC82_554"/>
<dbReference type="InterPro" id="IPR036388">
    <property type="entry name" value="WH-like_DNA-bd_sf"/>
</dbReference>
<evidence type="ECO:0000313" key="2">
    <source>
        <dbReference type="Proteomes" id="UP000032726"/>
    </source>
</evidence>
<protein>
    <submittedName>
        <fullName evidence="1">RNA polymerase subunit sigma-70</fullName>
    </submittedName>
</protein>
<dbReference type="SUPFAM" id="SSF88659">
    <property type="entry name" value="Sigma3 and sigma4 domains of RNA polymerase sigma factors"/>
    <property type="match status" value="1"/>
</dbReference>
<gene>
    <name evidence="1" type="ORF">VC82_554</name>
</gene>
<accession>A0A0D5YQQ9</accession>
<dbReference type="GO" id="GO:0006352">
    <property type="term" value="P:DNA-templated transcription initiation"/>
    <property type="evidence" value="ECO:0007669"/>
    <property type="project" value="InterPro"/>
</dbReference>
<proteinExistence type="predicted"/>
<dbReference type="EMBL" id="CP011071">
    <property type="protein sequence ID" value="AKA34228.1"/>
    <property type="molecule type" value="Genomic_DNA"/>
</dbReference>
<evidence type="ECO:0000313" key="1">
    <source>
        <dbReference type="EMBL" id="AKA34228.1"/>
    </source>
</evidence>
<dbReference type="HOGENOM" id="CLU_1088577_0_0_10"/>
<dbReference type="InterPro" id="IPR013325">
    <property type="entry name" value="RNA_pol_sigma_r2"/>
</dbReference>
<dbReference type="Gene3D" id="1.10.1740.10">
    <property type="match status" value="1"/>
</dbReference>
<dbReference type="PATRIC" id="fig|516051.4.peg.576"/>